<accession>A0AAU9EP47</accession>
<proteinExistence type="predicted"/>
<protein>
    <recommendedName>
        <fullName evidence="2">Ysc84 actin-binding domain-containing protein</fullName>
    </recommendedName>
</protein>
<dbReference type="InterPro" id="IPR051702">
    <property type="entry name" value="SH3_domain_YSC84-like"/>
</dbReference>
<dbReference type="PANTHER" id="PTHR15629:SF2">
    <property type="entry name" value="SH3 DOMAIN-CONTAINING YSC84-LIKE PROTEIN 1"/>
    <property type="match status" value="1"/>
</dbReference>
<dbReference type="CDD" id="cd11524">
    <property type="entry name" value="SYLF"/>
    <property type="match status" value="1"/>
</dbReference>
<feature type="signal peptide" evidence="1">
    <location>
        <begin position="1"/>
        <end position="28"/>
    </location>
</feature>
<dbReference type="AlphaFoldDB" id="A0AAU9EP47"/>
<reference evidence="4" key="1">
    <citation type="journal article" date="2023" name="Arch. Microbiol.">
        <title>Desulfoferula mesophilus gen. nov. sp. nov., a mesophilic sulfate-reducing bacterium isolated from a brackish lake sediment.</title>
        <authorList>
            <person name="Watanabe T."/>
            <person name="Yabe T."/>
            <person name="Tsuji J.M."/>
            <person name="Fukui M."/>
        </authorList>
    </citation>
    <scope>NUCLEOTIDE SEQUENCE [LARGE SCALE GENOMIC DNA]</scope>
    <source>
        <strain evidence="4">12FAK</strain>
    </source>
</reference>
<dbReference type="RefSeq" id="WP_338603156.1">
    <property type="nucleotide sequence ID" value="NZ_AP028679.1"/>
</dbReference>
<dbReference type="Pfam" id="PF04366">
    <property type="entry name" value="Ysc84"/>
    <property type="match status" value="1"/>
</dbReference>
<dbReference type="KEGG" id="dmp:FAK_38650"/>
<keyword evidence="4" id="KW-1185">Reference proteome</keyword>
<dbReference type="GO" id="GO:0035091">
    <property type="term" value="F:phosphatidylinositol binding"/>
    <property type="evidence" value="ECO:0007669"/>
    <property type="project" value="TreeGrafter"/>
</dbReference>
<feature type="chain" id="PRO_5043392509" description="Ysc84 actin-binding domain-containing protein" evidence="1">
    <location>
        <begin position="29"/>
        <end position="234"/>
    </location>
</feature>
<name>A0AAU9EP47_9BACT</name>
<gene>
    <name evidence="3" type="ORF">FAK_38650</name>
</gene>
<dbReference type="PANTHER" id="PTHR15629">
    <property type="entry name" value="SH3YL1 PROTEIN"/>
    <property type="match status" value="1"/>
</dbReference>
<sequence length="234" mass="24001">MRKHTSALTCLLASLTLLVALAVVPAFAGEKDTAVLKVDEASVVVQKMMGTEDKGVARDLLKKAKAVGIFPGVFKAGFILGGEGGTGVILARNAKGAWSGPAFYTIAGASVGLQIGASSTDFMMMIMTDNGLKGILKGHAKLGGDASVAAGPLGRSASGGSNFAGKDSDIYSYSMSAGAFAGVSLNGAGLEFDQKRSDAYYGKVYTPEQILVQHKAMAPGSAQKLIAELNKYAK</sequence>
<organism evidence="3 4">
    <name type="scientific">Desulfoferula mesophila</name>
    <dbReference type="NCBI Taxonomy" id="3058419"/>
    <lineage>
        <taxon>Bacteria</taxon>
        <taxon>Pseudomonadati</taxon>
        <taxon>Thermodesulfobacteriota</taxon>
        <taxon>Desulfarculia</taxon>
        <taxon>Desulfarculales</taxon>
        <taxon>Desulfarculaceae</taxon>
        <taxon>Desulfoferula</taxon>
    </lineage>
</organism>
<keyword evidence="1" id="KW-0732">Signal</keyword>
<feature type="domain" description="Ysc84 actin-binding" evidence="2">
    <location>
        <begin position="108"/>
        <end position="232"/>
    </location>
</feature>
<evidence type="ECO:0000313" key="3">
    <source>
        <dbReference type="EMBL" id="BEQ16799.1"/>
    </source>
</evidence>
<evidence type="ECO:0000313" key="4">
    <source>
        <dbReference type="Proteomes" id="UP001366166"/>
    </source>
</evidence>
<dbReference type="Proteomes" id="UP001366166">
    <property type="component" value="Chromosome"/>
</dbReference>
<dbReference type="EMBL" id="AP028679">
    <property type="protein sequence ID" value="BEQ16799.1"/>
    <property type="molecule type" value="Genomic_DNA"/>
</dbReference>
<evidence type="ECO:0000256" key="1">
    <source>
        <dbReference type="SAM" id="SignalP"/>
    </source>
</evidence>
<evidence type="ECO:0000259" key="2">
    <source>
        <dbReference type="Pfam" id="PF04366"/>
    </source>
</evidence>
<dbReference type="InterPro" id="IPR007461">
    <property type="entry name" value="Ysc84_actin-binding"/>
</dbReference>